<feature type="region of interest" description="Disordered" evidence="1">
    <location>
        <begin position="1"/>
        <end position="55"/>
    </location>
</feature>
<feature type="compositionally biased region" description="Basic and acidic residues" evidence="1">
    <location>
        <begin position="46"/>
        <end position="55"/>
    </location>
</feature>
<proteinExistence type="predicted"/>
<comment type="caution">
    <text evidence="2">The sequence shown here is derived from an EMBL/GenBank/DDBJ whole genome shotgun (WGS) entry which is preliminary data.</text>
</comment>
<dbReference type="AlphaFoldDB" id="A0A9X4AIJ9"/>
<evidence type="ECO:0000313" key="3">
    <source>
        <dbReference type="Proteomes" id="UP001145072"/>
    </source>
</evidence>
<keyword evidence="3" id="KW-1185">Reference proteome</keyword>
<gene>
    <name evidence="2" type="ORF">NC661_03725</name>
</gene>
<sequence>MAKQNKNVDIANEDAAAAARKSASIDKEVDKRHNENARASAALDSDSPRIDTDHL</sequence>
<dbReference type="EMBL" id="JAMQJZ010000002">
    <property type="protein sequence ID" value="MDC3419470.1"/>
    <property type="molecule type" value="Genomic_DNA"/>
</dbReference>
<protein>
    <submittedName>
        <fullName evidence="2">Uncharacterized protein</fullName>
    </submittedName>
</protein>
<evidence type="ECO:0000256" key="1">
    <source>
        <dbReference type="SAM" id="MobiDB-lite"/>
    </source>
</evidence>
<reference evidence="2" key="1">
    <citation type="submission" date="2022-06" db="EMBL/GenBank/DDBJ databases">
        <title>Aquibacillus sp. a new bacterium isolated from soil saline samples.</title>
        <authorList>
            <person name="Galisteo C."/>
            <person name="De La Haba R."/>
            <person name="Sanchez-Porro C."/>
            <person name="Ventosa A."/>
        </authorList>
    </citation>
    <scope>NUCLEOTIDE SEQUENCE</scope>
    <source>
        <strain evidence="2">JCM 12387</strain>
    </source>
</reference>
<dbReference type="RefSeq" id="WP_259869701.1">
    <property type="nucleotide sequence ID" value="NZ_JAMQJZ010000002.1"/>
</dbReference>
<evidence type="ECO:0000313" key="2">
    <source>
        <dbReference type="EMBL" id="MDC3419470.1"/>
    </source>
</evidence>
<name>A0A9X4AIJ9_9BACI</name>
<feature type="compositionally biased region" description="Basic and acidic residues" evidence="1">
    <location>
        <begin position="23"/>
        <end position="36"/>
    </location>
</feature>
<accession>A0A9X4AIJ9</accession>
<organism evidence="2 3">
    <name type="scientific">Aquibacillus koreensis</name>
    <dbReference type="NCBI Taxonomy" id="279446"/>
    <lineage>
        <taxon>Bacteria</taxon>
        <taxon>Bacillati</taxon>
        <taxon>Bacillota</taxon>
        <taxon>Bacilli</taxon>
        <taxon>Bacillales</taxon>
        <taxon>Bacillaceae</taxon>
        <taxon>Aquibacillus</taxon>
    </lineage>
</organism>
<dbReference type="Proteomes" id="UP001145072">
    <property type="component" value="Unassembled WGS sequence"/>
</dbReference>